<organism evidence="2 3">
    <name type="scientific">Draconibacterium sediminis</name>
    <dbReference type="NCBI Taxonomy" id="1544798"/>
    <lineage>
        <taxon>Bacteria</taxon>
        <taxon>Pseudomonadati</taxon>
        <taxon>Bacteroidota</taxon>
        <taxon>Bacteroidia</taxon>
        <taxon>Marinilabiliales</taxon>
        <taxon>Prolixibacteraceae</taxon>
        <taxon>Draconibacterium</taxon>
    </lineage>
</organism>
<evidence type="ECO:0008006" key="4">
    <source>
        <dbReference type="Google" id="ProtNLM"/>
    </source>
</evidence>
<evidence type="ECO:0000256" key="1">
    <source>
        <dbReference type="SAM" id="Phobius"/>
    </source>
</evidence>
<accession>A0A0D8JCC8</accession>
<dbReference type="AlphaFoldDB" id="A0A0D8JCC8"/>
<dbReference type="RefSeq" id="WP_045026179.1">
    <property type="nucleotide sequence ID" value="NZ_JRHC01000001.1"/>
</dbReference>
<dbReference type="EMBL" id="JRHC01000001">
    <property type="protein sequence ID" value="KJF44640.1"/>
    <property type="molecule type" value="Genomic_DNA"/>
</dbReference>
<gene>
    <name evidence="2" type="ORF">LH29_04035</name>
</gene>
<keyword evidence="3" id="KW-1185">Reference proteome</keyword>
<keyword evidence="1" id="KW-0812">Transmembrane</keyword>
<reference evidence="2 3" key="1">
    <citation type="submission" date="2014-09" db="EMBL/GenBank/DDBJ databases">
        <title>Draft Genome Sequence of Draconibacterium sp. JN14CK-3.</title>
        <authorList>
            <person name="Dong C."/>
            <person name="Lai Q."/>
            <person name="Shao Z."/>
        </authorList>
    </citation>
    <scope>NUCLEOTIDE SEQUENCE [LARGE SCALE GENOMIC DNA]</scope>
    <source>
        <strain evidence="2 3">JN14CK-3</strain>
    </source>
</reference>
<keyword evidence="1" id="KW-0472">Membrane</keyword>
<sequence>MEVKDLLTTYWSQMTLVLLGIGYLIKRVLDIKLKKREINHDLFQRNRIGVVNRFFESYAQMELVWEHIAVYEILNRKYSTKEIDEIIFPSLNKLSNILFELKIYFAKSDMSNFEEVVEGMKKINSRLSELYFRHSKEDKVTEKANDFWIYRREVLKRNSELIEKLCINIRKTYGEYR</sequence>
<evidence type="ECO:0000313" key="2">
    <source>
        <dbReference type="EMBL" id="KJF44640.1"/>
    </source>
</evidence>
<dbReference type="OrthoDB" id="9967182at2"/>
<protein>
    <recommendedName>
        <fullName evidence="4">DUF4760 domain-containing protein</fullName>
    </recommendedName>
</protein>
<evidence type="ECO:0000313" key="3">
    <source>
        <dbReference type="Proteomes" id="UP000032544"/>
    </source>
</evidence>
<name>A0A0D8JCC8_9BACT</name>
<keyword evidence="1" id="KW-1133">Transmembrane helix</keyword>
<dbReference type="Proteomes" id="UP000032544">
    <property type="component" value="Unassembled WGS sequence"/>
</dbReference>
<comment type="caution">
    <text evidence="2">The sequence shown here is derived from an EMBL/GenBank/DDBJ whole genome shotgun (WGS) entry which is preliminary data.</text>
</comment>
<proteinExistence type="predicted"/>
<feature type="transmembrane region" description="Helical" evidence="1">
    <location>
        <begin position="6"/>
        <end position="25"/>
    </location>
</feature>